<feature type="non-terminal residue" evidence="3">
    <location>
        <position position="1"/>
    </location>
</feature>
<dbReference type="InterPro" id="IPR011990">
    <property type="entry name" value="TPR-like_helical_dom_sf"/>
</dbReference>
<dbReference type="NCBIfam" id="TIGR00756">
    <property type="entry name" value="PPR"/>
    <property type="match status" value="1"/>
</dbReference>
<dbReference type="EMBL" id="JAMZMK010009617">
    <property type="protein sequence ID" value="KAI7734923.1"/>
    <property type="molecule type" value="Genomic_DNA"/>
</dbReference>
<protein>
    <recommendedName>
        <fullName evidence="5">Pentatricopeptide repeat-containing protein</fullName>
    </recommendedName>
</protein>
<dbReference type="Pfam" id="PF01535">
    <property type="entry name" value="PPR"/>
    <property type="match status" value="1"/>
</dbReference>
<dbReference type="InterPro" id="IPR002885">
    <property type="entry name" value="PPR_rpt"/>
</dbReference>
<dbReference type="Gene3D" id="1.25.40.10">
    <property type="entry name" value="Tetratricopeptide repeat domain"/>
    <property type="match status" value="1"/>
</dbReference>
<accession>A0AAD5GCB5</accession>
<name>A0AAD5GCB5_AMBAR</name>
<sequence>MLMLGISPTDYTVSTVLVACSQLEAVGLGEQMHCLCMKYGFLDNVVVGTALVKMYWKCYNVDDSCRVFDDLPNKNVVTWTSMITVKNNISCNAIIAGFATLGNGDEALNLFIEMRNVGYAQHGYANEAVEMVHENKEIGVRLARKFVGRFPHDPAAYVQLSYSLATGGYWDDSA</sequence>
<evidence type="ECO:0000313" key="3">
    <source>
        <dbReference type="EMBL" id="KAI7734923.1"/>
    </source>
</evidence>
<evidence type="ECO:0000256" key="1">
    <source>
        <dbReference type="ARBA" id="ARBA00022737"/>
    </source>
</evidence>
<feature type="repeat" description="PPR" evidence="2">
    <location>
        <begin position="87"/>
        <end position="121"/>
    </location>
</feature>
<evidence type="ECO:0000256" key="2">
    <source>
        <dbReference type="PROSITE-ProRule" id="PRU00708"/>
    </source>
</evidence>
<dbReference type="GO" id="GO:0009451">
    <property type="term" value="P:RNA modification"/>
    <property type="evidence" value="ECO:0007669"/>
    <property type="project" value="InterPro"/>
</dbReference>
<dbReference type="PROSITE" id="PS51375">
    <property type="entry name" value="PPR"/>
    <property type="match status" value="1"/>
</dbReference>
<dbReference type="GO" id="GO:0003723">
    <property type="term" value="F:RNA binding"/>
    <property type="evidence" value="ECO:0007669"/>
    <property type="project" value="InterPro"/>
</dbReference>
<evidence type="ECO:0000313" key="4">
    <source>
        <dbReference type="Proteomes" id="UP001206925"/>
    </source>
</evidence>
<reference evidence="3" key="1">
    <citation type="submission" date="2022-06" db="EMBL/GenBank/DDBJ databases">
        <title>Uncovering the hologenomic basis of an extraordinary plant invasion.</title>
        <authorList>
            <person name="Bieker V.C."/>
            <person name="Martin M.D."/>
            <person name="Gilbert T."/>
            <person name="Hodgins K."/>
            <person name="Battlay P."/>
            <person name="Petersen B."/>
            <person name="Wilson J."/>
        </authorList>
    </citation>
    <scope>NUCLEOTIDE SEQUENCE</scope>
    <source>
        <strain evidence="3">AA19_3_7</strain>
        <tissue evidence="3">Leaf</tissue>
    </source>
</reference>
<keyword evidence="1" id="KW-0677">Repeat</keyword>
<comment type="caution">
    <text evidence="3">The sequence shown here is derived from an EMBL/GenBank/DDBJ whole genome shotgun (WGS) entry which is preliminary data.</text>
</comment>
<evidence type="ECO:0008006" key="5">
    <source>
        <dbReference type="Google" id="ProtNLM"/>
    </source>
</evidence>
<dbReference type="Proteomes" id="UP001206925">
    <property type="component" value="Unassembled WGS sequence"/>
</dbReference>
<dbReference type="PANTHER" id="PTHR47926">
    <property type="entry name" value="PENTATRICOPEPTIDE REPEAT-CONTAINING PROTEIN"/>
    <property type="match status" value="1"/>
</dbReference>
<gene>
    <name evidence="3" type="ORF">M8C21_024449</name>
</gene>
<proteinExistence type="predicted"/>
<dbReference type="AlphaFoldDB" id="A0AAD5GCB5"/>
<keyword evidence="4" id="KW-1185">Reference proteome</keyword>
<dbReference type="InterPro" id="IPR046960">
    <property type="entry name" value="PPR_At4g14850-like_plant"/>
</dbReference>
<organism evidence="3 4">
    <name type="scientific">Ambrosia artemisiifolia</name>
    <name type="common">Common ragweed</name>
    <dbReference type="NCBI Taxonomy" id="4212"/>
    <lineage>
        <taxon>Eukaryota</taxon>
        <taxon>Viridiplantae</taxon>
        <taxon>Streptophyta</taxon>
        <taxon>Embryophyta</taxon>
        <taxon>Tracheophyta</taxon>
        <taxon>Spermatophyta</taxon>
        <taxon>Magnoliopsida</taxon>
        <taxon>eudicotyledons</taxon>
        <taxon>Gunneridae</taxon>
        <taxon>Pentapetalae</taxon>
        <taxon>asterids</taxon>
        <taxon>campanulids</taxon>
        <taxon>Asterales</taxon>
        <taxon>Asteraceae</taxon>
        <taxon>Asteroideae</taxon>
        <taxon>Heliantheae alliance</taxon>
        <taxon>Heliantheae</taxon>
        <taxon>Ambrosia</taxon>
    </lineage>
</organism>